<sequence length="124" mass="12725">MDPVSLVVTALEEGAKAGLAGTATKLIADAYDTLKGLVVKLLHRNGAGEDTSRALVEQTNGTAADSQAALTAQLTAAGVDDPTLQAAQQLLDLLRASGTKYSINAPDAKGLLIGDHSTQHNTFN</sequence>
<accession>A0ABW2H9P2</accession>
<gene>
    <name evidence="1" type="ORF">ACFQO7_34925</name>
</gene>
<evidence type="ECO:0000313" key="2">
    <source>
        <dbReference type="Proteomes" id="UP001596392"/>
    </source>
</evidence>
<protein>
    <submittedName>
        <fullName evidence="1">Uncharacterized protein</fullName>
    </submittedName>
</protein>
<evidence type="ECO:0000313" key="1">
    <source>
        <dbReference type="EMBL" id="MFC7247687.1"/>
    </source>
</evidence>
<comment type="caution">
    <text evidence="1">The sequence shown here is derived from an EMBL/GenBank/DDBJ whole genome shotgun (WGS) entry which is preliminary data.</text>
</comment>
<proteinExistence type="predicted"/>
<reference evidence="2" key="1">
    <citation type="journal article" date="2019" name="Int. J. Syst. Evol. Microbiol.">
        <title>The Global Catalogue of Microorganisms (GCM) 10K type strain sequencing project: providing services to taxonomists for standard genome sequencing and annotation.</title>
        <authorList>
            <consortium name="The Broad Institute Genomics Platform"/>
            <consortium name="The Broad Institute Genome Sequencing Center for Infectious Disease"/>
            <person name="Wu L."/>
            <person name="Ma J."/>
        </authorList>
    </citation>
    <scope>NUCLEOTIDE SEQUENCE [LARGE SCALE GENOMIC DNA]</scope>
    <source>
        <strain evidence="2">CGMCC 1.9106</strain>
    </source>
</reference>
<keyword evidence="2" id="KW-1185">Reference proteome</keyword>
<organism evidence="1 2">
    <name type="scientific">Catellatospora aurea</name>
    <dbReference type="NCBI Taxonomy" id="1337874"/>
    <lineage>
        <taxon>Bacteria</taxon>
        <taxon>Bacillati</taxon>
        <taxon>Actinomycetota</taxon>
        <taxon>Actinomycetes</taxon>
        <taxon>Micromonosporales</taxon>
        <taxon>Micromonosporaceae</taxon>
        <taxon>Catellatospora</taxon>
    </lineage>
</organism>
<dbReference type="EMBL" id="JBHTAC010000062">
    <property type="protein sequence ID" value="MFC7247687.1"/>
    <property type="molecule type" value="Genomic_DNA"/>
</dbReference>
<dbReference type="Proteomes" id="UP001596392">
    <property type="component" value="Unassembled WGS sequence"/>
</dbReference>
<dbReference type="RefSeq" id="WP_360535688.1">
    <property type="nucleotide sequence ID" value="NZ_JBHTAC010000062.1"/>
</dbReference>
<name>A0ABW2H9P2_9ACTN</name>